<organism evidence="2">
    <name type="scientific">Medioppia subpectinata</name>
    <dbReference type="NCBI Taxonomy" id="1979941"/>
    <lineage>
        <taxon>Eukaryota</taxon>
        <taxon>Metazoa</taxon>
        <taxon>Ecdysozoa</taxon>
        <taxon>Arthropoda</taxon>
        <taxon>Chelicerata</taxon>
        <taxon>Arachnida</taxon>
        <taxon>Acari</taxon>
        <taxon>Acariformes</taxon>
        <taxon>Sarcoptiformes</taxon>
        <taxon>Oribatida</taxon>
        <taxon>Brachypylina</taxon>
        <taxon>Oppioidea</taxon>
        <taxon>Oppiidae</taxon>
        <taxon>Medioppia</taxon>
    </lineage>
</organism>
<accession>A0A7R9Q416</accession>
<feature type="coiled-coil region" evidence="1">
    <location>
        <begin position="163"/>
        <end position="218"/>
    </location>
</feature>
<gene>
    <name evidence="2" type="ORF">OSB1V03_LOCUS11879</name>
</gene>
<dbReference type="AlphaFoldDB" id="A0A7R9Q416"/>
<evidence type="ECO:0000313" key="3">
    <source>
        <dbReference type="Proteomes" id="UP000759131"/>
    </source>
</evidence>
<reference evidence="2" key="1">
    <citation type="submission" date="2020-11" db="EMBL/GenBank/DDBJ databases">
        <authorList>
            <person name="Tran Van P."/>
        </authorList>
    </citation>
    <scope>NUCLEOTIDE SEQUENCE</scope>
</reference>
<feature type="non-terminal residue" evidence="2">
    <location>
        <position position="1"/>
    </location>
</feature>
<evidence type="ECO:0000256" key="1">
    <source>
        <dbReference type="SAM" id="Coils"/>
    </source>
</evidence>
<sequence length="285" mass="32680">MDKRLALSANKTEEVVLALNKYEKDIKTIVNSRISSIEAADVVEELNSHICAVDIENNYLREQNDNLKHDLSSLIELMKRRIGDQNETIDDVNQRANSDKCLTFCDVDPEDIFGPIEAITTANGNGCCVDECVQTVHTPEPCLASDRSISRSSSHSNANKYLVEEKELLIRKLQEHLETISNELELKDEVLNNLEIKLNTTRKENSDLRQRLDQLTVVHNECDYKLQEAIDRVSTLNEHKRSLMTQLDDESEQRIKFKEELKSLTARLLENMKTVENQSMTIQHL</sequence>
<dbReference type="EMBL" id="OC864095">
    <property type="protein sequence ID" value="CAD7631470.1"/>
    <property type="molecule type" value="Genomic_DNA"/>
</dbReference>
<feature type="coiled-coil region" evidence="1">
    <location>
        <begin position="247"/>
        <end position="278"/>
    </location>
</feature>
<dbReference type="Proteomes" id="UP000759131">
    <property type="component" value="Unassembled WGS sequence"/>
</dbReference>
<keyword evidence="3" id="KW-1185">Reference proteome</keyword>
<evidence type="ECO:0000313" key="2">
    <source>
        <dbReference type="EMBL" id="CAD7631470.1"/>
    </source>
</evidence>
<proteinExistence type="predicted"/>
<dbReference type="OrthoDB" id="6511019at2759"/>
<protein>
    <submittedName>
        <fullName evidence="2">Uncharacterized protein</fullName>
    </submittedName>
</protein>
<name>A0A7R9Q416_9ACAR</name>
<keyword evidence="1" id="KW-0175">Coiled coil</keyword>
<dbReference type="EMBL" id="CAJPIZ010009520">
    <property type="protein sequence ID" value="CAG2111900.1"/>
    <property type="molecule type" value="Genomic_DNA"/>
</dbReference>